<reference evidence="2 3" key="1">
    <citation type="submission" date="2018-03" db="EMBL/GenBank/DDBJ databases">
        <title>Draft Genome Sequences of the Obligatory Marine Myxobacteria Enhygromyxa salina SWB005.</title>
        <authorList>
            <person name="Poehlein A."/>
            <person name="Moghaddam J.A."/>
            <person name="Harms H."/>
            <person name="Alanjari M."/>
            <person name="Koenig G.M."/>
            <person name="Daniel R."/>
            <person name="Schaeberle T.F."/>
        </authorList>
    </citation>
    <scope>NUCLEOTIDE SEQUENCE [LARGE SCALE GENOMIC DNA]</scope>
    <source>
        <strain evidence="2 3">SWB005</strain>
    </source>
</reference>
<dbReference type="InterPro" id="IPR006311">
    <property type="entry name" value="TAT_signal"/>
</dbReference>
<dbReference type="EMBL" id="PVNK01000005">
    <property type="protein sequence ID" value="PRQ05839.1"/>
    <property type="molecule type" value="Genomic_DNA"/>
</dbReference>
<evidence type="ECO:0000256" key="1">
    <source>
        <dbReference type="SAM" id="SignalP"/>
    </source>
</evidence>
<comment type="caution">
    <text evidence="2">The sequence shown here is derived from an EMBL/GenBank/DDBJ whole genome shotgun (WGS) entry which is preliminary data.</text>
</comment>
<dbReference type="Proteomes" id="UP000237968">
    <property type="component" value="Unassembled WGS sequence"/>
</dbReference>
<keyword evidence="3" id="KW-1185">Reference proteome</keyword>
<dbReference type="AlphaFoldDB" id="A0A2S9YL64"/>
<evidence type="ECO:0000313" key="2">
    <source>
        <dbReference type="EMBL" id="PRQ05839.1"/>
    </source>
</evidence>
<organism evidence="2 3">
    <name type="scientific">Enhygromyxa salina</name>
    <dbReference type="NCBI Taxonomy" id="215803"/>
    <lineage>
        <taxon>Bacteria</taxon>
        <taxon>Pseudomonadati</taxon>
        <taxon>Myxococcota</taxon>
        <taxon>Polyangia</taxon>
        <taxon>Nannocystales</taxon>
        <taxon>Nannocystaceae</taxon>
        <taxon>Enhygromyxa</taxon>
    </lineage>
</organism>
<dbReference type="RefSeq" id="WP_146155178.1">
    <property type="nucleotide sequence ID" value="NZ_PVNK01000005.1"/>
</dbReference>
<accession>A0A2S9YL64</accession>
<keyword evidence="1" id="KW-0732">Signal</keyword>
<proteinExistence type="predicted"/>
<feature type="signal peptide" evidence="1">
    <location>
        <begin position="1"/>
        <end position="34"/>
    </location>
</feature>
<name>A0A2S9YL64_9BACT</name>
<dbReference type="PROSITE" id="PS51318">
    <property type="entry name" value="TAT"/>
    <property type="match status" value="1"/>
</dbReference>
<feature type="chain" id="PRO_5015677352" evidence="1">
    <location>
        <begin position="35"/>
        <end position="131"/>
    </location>
</feature>
<sequence length="131" mass="13395">MKNSTRRNLLAKLGVGAAAAAALAVSGTSSTANAGAVPINPKRVVEMQVEGTKLQVAVRIDPKQGGFVMQASPLEGEPKLGLTKTGHTLNLGVSVKNNGVSIAGLDAVLNRAASANSGRCWFDDVDVAVKM</sequence>
<protein>
    <submittedName>
        <fullName evidence="2">Uncharacterized protein</fullName>
    </submittedName>
</protein>
<gene>
    <name evidence="2" type="ORF">ENSA5_01590</name>
</gene>
<evidence type="ECO:0000313" key="3">
    <source>
        <dbReference type="Proteomes" id="UP000237968"/>
    </source>
</evidence>